<accession>N1VUF8</accession>
<protein>
    <submittedName>
        <fullName evidence="2">Lipoprotein</fullName>
    </submittedName>
</protein>
<evidence type="ECO:0000256" key="1">
    <source>
        <dbReference type="SAM" id="SignalP"/>
    </source>
</evidence>
<name>N1VUF8_9LEPT</name>
<dbReference type="STRING" id="1257025.LEP1GSC203_0018"/>
<gene>
    <name evidence="2" type="ORF">LEP1GSC203_0018</name>
</gene>
<keyword evidence="3" id="KW-1185">Reference proteome</keyword>
<dbReference type="OrthoDB" id="329739at2"/>
<feature type="chain" id="PRO_5004112959" evidence="1">
    <location>
        <begin position="23"/>
        <end position="239"/>
    </location>
</feature>
<keyword evidence="1" id="KW-0732">Signal</keyword>
<keyword evidence="2" id="KW-0449">Lipoprotein</keyword>
<proteinExistence type="predicted"/>
<comment type="caution">
    <text evidence="2">The sequence shown here is derived from an EMBL/GenBank/DDBJ whole genome shotgun (WGS) entry which is preliminary data.</text>
</comment>
<dbReference type="EMBL" id="AOGW02000013">
    <property type="protein sequence ID" value="EMY60637.1"/>
    <property type="molecule type" value="Genomic_DNA"/>
</dbReference>
<evidence type="ECO:0000313" key="3">
    <source>
        <dbReference type="Proteomes" id="UP000012371"/>
    </source>
</evidence>
<dbReference type="AlphaFoldDB" id="N1VUF8"/>
<dbReference type="RefSeq" id="WP_002974846.1">
    <property type="nucleotide sequence ID" value="NZ_AOGW02000013.1"/>
</dbReference>
<dbReference type="PROSITE" id="PS51257">
    <property type="entry name" value="PROKAR_LIPOPROTEIN"/>
    <property type="match status" value="1"/>
</dbReference>
<evidence type="ECO:0000313" key="2">
    <source>
        <dbReference type="EMBL" id="EMY60637.1"/>
    </source>
</evidence>
<sequence length="239" mass="25720">MNKLNKFTVVALAFSLSITLISCEQEDNKDNNTTLGLLTISQALSDATKRCETVVDSSYVSGTYSPLCTPAAGQGRFFRLEGMRAPGDNGYFYLLLGYSATPTSTTPTLSGQYTFTTGKSVSSPNPYAWFRNAQYGNYQGGQMDSGANPTSFSYSTEQELCVSFSGTTSAPTTYLWVTGVAGANCKLTATLQKENAIINYSGWPTPGNIMTEGTQAYFRFSNVTLFTGTKITVSSESVL</sequence>
<feature type="signal peptide" evidence="1">
    <location>
        <begin position="1"/>
        <end position="22"/>
    </location>
</feature>
<dbReference type="Proteomes" id="UP000012371">
    <property type="component" value="Unassembled WGS sequence"/>
</dbReference>
<organism evidence="2 3">
    <name type="scientific">Leptospira terpstrae serovar Hualin str. LT 11-33 = ATCC 700639</name>
    <dbReference type="NCBI Taxonomy" id="1257025"/>
    <lineage>
        <taxon>Bacteria</taxon>
        <taxon>Pseudomonadati</taxon>
        <taxon>Spirochaetota</taxon>
        <taxon>Spirochaetia</taxon>
        <taxon>Leptospirales</taxon>
        <taxon>Leptospiraceae</taxon>
        <taxon>Leptospira</taxon>
    </lineage>
</organism>
<reference evidence="2" key="1">
    <citation type="submission" date="2013-03" db="EMBL/GenBank/DDBJ databases">
        <authorList>
            <person name="Harkins D.M."/>
            <person name="Durkin A.S."/>
            <person name="Brinkac L.M."/>
            <person name="Haft D.H."/>
            <person name="Selengut J.D."/>
            <person name="Sanka R."/>
            <person name="DePew J."/>
            <person name="Purushe J."/>
            <person name="Hartskeerl R.A."/>
            <person name="Ahmed A."/>
            <person name="van der Linden H."/>
            <person name="Goris M.G.A."/>
            <person name="Vinetz J.M."/>
            <person name="Sutton G.G."/>
            <person name="Nierman W.C."/>
            <person name="Fouts D.E."/>
        </authorList>
    </citation>
    <scope>NUCLEOTIDE SEQUENCE [LARGE SCALE GENOMIC DNA]</scope>
    <source>
        <strain evidence="2">LT 11-33</strain>
    </source>
</reference>